<dbReference type="SUPFAM" id="SSF57535">
    <property type="entry name" value="Complement control module/SCR domain"/>
    <property type="match status" value="5"/>
</dbReference>
<dbReference type="PANTHER" id="PTHR45656:SF4">
    <property type="entry name" value="PROTEIN CBR-CLEC-78"/>
    <property type="match status" value="1"/>
</dbReference>
<comment type="caution">
    <text evidence="4">Lacks conserved residue(s) required for the propagation of feature annotation.</text>
</comment>
<feature type="domain" description="Sushi" evidence="5">
    <location>
        <begin position="1"/>
        <end position="43"/>
    </location>
</feature>
<keyword evidence="4" id="KW-0768">Sushi</keyword>
<accession>A0A9D4KJU0</accession>
<dbReference type="AlphaFoldDB" id="A0A9D4KJU0"/>
<dbReference type="InterPro" id="IPR000436">
    <property type="entry name" value="Sushi_SCR_CCP_dom"/>
</dbReference>
<dbReference type="InterPro" id="IPR051277">
    <property type="entry name" value="SEZ6_CSMD_C4BPB_Regulators"/>
</dbReference>
<feature type="disulfide bond" evidence="4">
    <location>
        <begin position="89"/>
        <end position="116"/>
    </location>
</feature>
<dbReference type="PROSITE" id="PS50923">
    <property type="entry name" value="SUSHI"/>
    <property type="match status" value="3"/>
</dbReference>
<dbReference type="EMBL" id="JAIWYP010000004">
    <property type="protein sequence ID" value="KAH3840880.1"/>
    <property type="molecule type" value="Genomic_DNA"/>
</dbReference>
<evidence type="ECO:0000256" key="1">
    <source>
        <dbReference type="ARBA" id="ARBA00022729"/>
    </source>
</evidence>
<dbReference type="Proteomes" id="UP000828390">
    <property type="component" value="Unassembled WGS sequence"/>
</dbReference>
<dbReference type="SMART" id="SM00032">
    <property type="entry name" value="CCP"/>
    <property type="match status" value="4"/>
</dbReference>
<evidence type="ECO:0000313" key="7">
    <source>
        <dbReference type="Proteomes" id="UP000828390"/>
    </source>
</evidence>
<feature type="disulfide bond" evidence="4">
    <location>
        <begin position="14"/>
        <end position="41"/>
    </location>
</feature>
<evidence type="ECO:0000313" key="6">
    <source>
        <dbReference type="EMBL" id="KAH3840880.1"/>
    </source>
</evidence>
<keyword evidence="1" id="KW-0732">Signal</keyword>
<sequence length="240" mass="25131">MTTSPDGRTMTYTCNTGYSLAGPNSRLCTTNGTGWSGTFTCNLNYTVAGDQRLTCQPDGKWSGSQPVCVMDMLRFITTDGRLTSAAFSCNQGYQLTGSGTLQCTSDGLWDLSPPACGKNETSSACEIDERNPPAEPAHGSMSITGGLSAAYRCNVGYTLLGPAIRTCRADGTGWSGNEPMRCPSMSTSSGLSYVVSATAGGQSVASFRCADGYSIEGALQVTCLRNGTWDTKQPTCGNTL</sequence>
<dbReference type="Gene3D" id="2.10.70.10">
    <property type="entry name" value="Complement Module, domain 1"/>
    <property type="match status" value="5"/>
</dbReference>
<keyword evidence="3 4" id="KW-1015">Disulfide bond</keyword>
<evidence type="ECO:0000256" key="2">
    <source>
        <dbReference type="ARBA" id="ARBA00022737"/>
    </source>
</evidence>
<evidence type="ECO:0000256" key="4">
    <source>
        <dbReference type="PROSITE-ProRule" id="PRU00302"/>
    </source>
</evidence>
<gene>
    <name evidence="6" type="ORF">DPMN_114338</name>
</gene>
<feature type="domain" description="Sushi" evidence="5">
    <location>
        <begin position="180"/>
        <end position="238"/>
    </location>
</feature>
<dbReference type="PANTHER" id="PTHR45656">
    <property type="entry name" value="PROTEIN CBR-CLEC-78"/>
    <property type="match status" value="1"/>
</dbReference>
<comment type="caution">
    <text evidence="6">The sequence shown here is derived from an EMBL/GenBank/DDBJ whole genome shotgun (WGS) entry which is preliminary data.</text>
</comment>
<protein>
    <recommendedName>
        <fullName evidence="5">Sushi domain-containing protein</fullName>
    </recommendedName>
</protein>
<reference evidence="6" key="1">
    <citation type="journal article" date="2019" name="bioRxiv">
        <title>The Genome of the Zebra Mussel, Dreissena polymorpha: A Resource for Invasive Species Research.</title>
        <authorList>
            <person name="McCartney M.A."/>
            <person name="Auch B."/>
            <person name="Kono T."/>
            <person name="Mallez S."/>
            <person name="Zhang Y."/>
            <person name="Obille A."/>
            <person name="Becker A."/>
            <person name="Abrahante J.E."/>
            <person name="Garbe J."/>
            <person name="Badalamenti J.P."/>
            <person name="Herman A."/>
            <person name="Mangelson H."/>
            <person name="Liachko I."/>
            <person name="Sullivan S."/>
            <person name="Sone E.D."/>
            <person name="Koren S."/>
            <person name="Silverstein K.A.T."/>
            <person name="Beckman K.B."/>
            <person name="Gohl D.M."/>
        </authorList>
    </citation>
    <scope>NUCLEOTIDE SEQUENCE</scope>
    <source>
        <strain evidence="6">Duluth1</strain>
        <tissue evidence="6">Whole animal</tissue>
    </source>
</reference>
<feature type="disulfide bond" evidence="4">
    <location>
        <begin position="209"/>
        <end position="236"/>
    </location>
</feature>
<dbReference type="CDD" id="cd00033">
    <property type="entry name" value="CCP"/>
    <property type="match status" value="4"/>
</dbReference>
<dbReference type="InterPro" id="IPR035976">
    <property type="entry name" value="Sushi/SCR/CCP_sf"/>
</dbReference>
<reference evidence="6" key="2">
    <citation type="submission" date="2020-11" db="EMBL/GenBank/DDBJ databases">
        <authorList>
            <person name="McCartney M.A."/>
            <person name="Auch B."/>
            <person name="Kono T."/>
            <person name="Mallez S."/>
            <person name="Becker A."/>
            <person name="Gohl D.M."/>
            <person name="Silverstein K.A.T."/>
            <person name="Koren S."/>
            <person name="Bechman K.B."/>
            <person name="Herman A."/>
            <person name="Abrahante J.E."/>
            <person name="Garbe J."/>
        </authorList>
    </citation>
    <scope>NUCLEOTIDE SEQUENCE</scope>
    <source>
        <strain evidence="6">Duluth1</strain>
        <tissue evidence="6">Whole animal</tissue>
    </source>
</reference>
<name>A0A9D4KJU0_DREPO</name>
<feature type="domain" description="Sushi" evidence="5">
    <location>
        <begin position="53"/>
        <end position="118"/>
    </location>
</feature>
<proteinExistence type="predicted"/>
<dbReference type="Pfam" id="PF00084">
    <property type="entry name" value="Sushi"/>
    <property type="match status" value="4"/>
</dbReference>
<keyword evidence="7" id="KW-1185">Reference proteome</keyword>
<keyword evidence="2" id="KW-0677">Repeat</keyword>
<organism evidence="6 7">
    <name type="scientific">Dreissena polymorpha</name>
    <name type="common">Zebra mussel</name>
    <name type="synonym">Mytilus polymorpha</name>
    <dbReference type="NCBI Taxonomy" id="45954"/>
    <lineage>
        <taxon>Eukaryota</taxon>
        <taxon>Metazoa</taxon>
        <taxon>Spiralia</taxon>
        <taxon>Lophotrochozoa</taxon>
        <taxon>Mollusca</taxon>
        <taxon>Bivalvia</taxon>
        <taxon>Autobranchia</taxon>
        <taxon>Heteroconchia</taxon>
        <taxon>Euheterodonta</taxon>
        <taxon>Imparidentia</taxon>
        <taxon>Neoheterodontei</taxon>
        <taxon>Myida</taxon>
        <taxon>Dreissenoidea</taxon>
        <taxon>Dreissenidae</taxon>
        <taxon>Dreissena</taxon>
    </lineage>
</organism>
<evidence type="ECO:0000256" key="3">
    <source>
        <dbReference type="ARBA" id="ARBA00023157"/>
    </source>
</evidence>
<evidence type="ECO:0000259" key="5">
    <source>
        <dbReference type="PROSITE" id="PS50923"/>
    </source>
</evidence>